<dbReference type="SUPFAM" id="SSF48230">
    <property type="entry name" value="Chondroitin AC/alginate lyase"/>
    <property type="match status" value="1"/>
</dbReference>
<dbReference type="InterPro" id="IPR008929">
    <property type="entry name" value="Chondroitin_lyas"/>
</dbReference>
<evidence type="ECO:0008006" key="4">
    <source>
        <dbReference type="Google" id="ProtNLM"/>
    </source>
</evidence>
<evidence type="ECO:0000256" key="1">
    <source>
        <dbReference type="SAM" id="MobiDB-lite"/>
    </source>
</evidence>
<proteinExistence type="predicted"/>
<feature type="compositionally biased region" description="Basic residues" evidence="1">
    <location>
        <begin position="456"/>
        <end position="472"/>
    </location>
</feature>
<dbReference type="PANTHER" id="PTHR38045">
    <property type="entry name" value="CHROMOSOME 1, WHOLE GENOME SHOTGUN SEQUENCE"/>
    <property type="match status" value="1"/>
</dbReference>
<feature type="compositionally biased region" description="Low complexity" evidence="1">
    <location>
        <begin position="482"/>
        <end position="495"/>
    </location>
</feature>
<name>A0A7X0S017_9BACL</name>
<dbReference type="Proteomes" id="UP000547209">
    <property type="component" value="Unassembled WGS sequence"/>
</dbReference>
<dbReference type="EMBL" id="JACJVP010000092">
    <property type="protein sequence ID" value="MBB6675676.1"/>
    <property type="molecule type" value="Genomic_DNA"/>
</dbReference>
<protein>
    <recommendedName>
        <fullName evidence="4">Heparinase II N-terminal domain-containing protein</fullName>
    </recommendedName>
</protein>
<feature type="region of interest" description="Disordered" evidence="1">
    <location>
        <begin position="452"/>
        <end position="517"/>
    </location>
</feature>
<dbReference type="PANTHER" id="PTHR38045:SF1">
    <property type="entry name" value="HEPARINASE II_III-LIKE PROTEIN"/>
    <property type="match status" value="1"/>
</dbReference>
<dbReference type="RefSeq" id="WP_185673521.1">
    <property type="nucleotide sequence ID" value="NZ_JACJVP010000092.1"/>
</dbReference>
<evidence type="ECO:0000313" key="2">
    <source>
        <dbReference type="EMBL" id="MBB6675676.1"/>
    </source>
</evidence>
<sequence length="517" mass="56887">MEKAELRGTMARLAPAGPGLYVPEGADPGRYWRTLADSHAQAETAREIRAEGERLLGKPIPALTEELFLSFARTGVRLDYERAYFARRRRLNTFALLSWMAPERDDYLAAWTETVEAVCAEATWCLPAHVKGLETDGEIDLFAAETGFTLAEMLTIGGERLPQALRERIAKEAETRLFEPYLTRGPYGWETAKHNWSAACAGSVASAALLLMADPDRLAGIVGKALDSMACYLAGFGEDGACPEGLGYWNYGFGYYAYFADLLRRRTRGEIDLLAVPKARRIAQFQQRCYLVGDRTANFSDALPACSAQIGLSDYLSGLYPEVEPPPRSIRARYADDACSRFAPALRNLIWARPGEAADAWPSGSWYLPDAAWLVSRHAGSEGRFGFAAKGGHNDEPHNHADAGHFILLADDEPEFAADLGSGEYTAKRGTATPATERRAIRCQSWTGPCSNPARIARRSSSKRRRAPRRTCLRSSWPGRTASRACSRSSAASSGGRRRCRRSSSPTTIASRRRRSA</sequence>
<organism evidence="2 3">
    <name type="scientific">Cohnella nanjingensis</name>
    <dbReference type="NCBI Taxonomy" id="1387779"/>
    <lineage>
        <taxon>Bacteria</taxon>
        <taxon>Bacillati</taxon>
        <taxon>Bacillota</taxon>
        <taxon>Bacilli</taxon>
        <taxon>Bacillales</taxon>
        <taxon>Paenibacillaceae</taxon>
        <taxon>Cohnella</taxon>
    </lineage>
</organism>
<reference evidence="2 3" key="1">
    <citation type="submission" date="2020-08" db="EMBL/GenBank/DDBJ databases">
        <title>Cohnella phylogeny.</title>
        <authorList>
            <person name="Dunlap C."/>
        </authorList>
    </citation>
    <scope>NUCLEOTIDE SEQUENCE [LARGE SCALE GENOMIC DNA]</scope>
    <source>
        <strain evidence="2 3">DSM 28246</strain>
    </source>
</reference>
<gene>
    <name evidence="2" type="ORF">H7C19_33945</name>
</gene>
<evidence type="ECO:0000313" key="3">
    <source>
        <dbReference type="Proteomes" id="UP000547209"/>
    </source>
</evidence>
<dbReference type="AlphaFoldDB" id="A0A7X0S017"/>
<dbReference type="Gene3D" id="1.50.10.100">
    <property type="entry name" value="Chondroitin AC/alginate lyase"/>
    <property type="match status" value="1"/>
</dbReference>
<keyword evidence="3" id="KW-1185">Reference proteome</keyword>
<comment type="caution">
    <text evidence="2">The sequence shown here is derived from an EMBL/GenBank/DDBJ whole genome shotgun (WGS) entry which is preliminary data.</text>
</comment>
<accession>A0A7X0S017</accession>